<dbReference type="RefSeq" id="XP_042626719.1">
    <property type="nucleotide sequence ID" value="XM_042770785.1"/>
</dbReference>
<evidence type="ECO:0000313" key="1">
    <source>
        <dbReference type="RefSeq" id="XP_042626719.1"/>
    </source>
</evidence>
<accession>A0A9Q9YUN4</accession>
<protein>
    <submittedName>
        <fullName evidence="1">Uncharacterized protein LOC109052746</fullName>
    </submittedName>
</protein>
<dbReference type="PANTHER" id="PTHR31025:SF27">
    <property type="entry name" value="SI:CH211-193K19.2-RELATED"/>
    <property type="match status" value="1"/>
</dbReference>
<name>A0A9Q9YUN4_CYPCA</name>
<dbReference type="GeneID" id="109052746"/>
<dbReference type="KEGG" id="ccar:109052746"/>
<dbReference type="Proteomes" id="UP001155660">
    <property type="component" value="Chromosome A15"/>
</dbReference>
<sequence length="318" mass="35557">MFKDTMAEIAPVRLLVIVSENDCMRMELHIPDAVEDLIEEVKNACGLGGHIRLQYKDTDFGDMFINVTSTSVIKDLTILKVIQLDPEATTVVLYPVNTPMSSTLSLDIDSEDCPSLLSALPSHTALHSHTDCLRKEQWPKAFQIPLFSYDTECQLQRANIEFANSQTTLTVGTKMLSDILEKLAEAIYSYKGYPTGSDCKDVADALIRKHPCLTQQGPFGESCGWQQRIKVKMANYRTLLKAHGTSAELSLNSFKSKSREDSYPAKNLKRPRRAELNYFPPLPNDQCRVHENHDSALGDKILTAAGQAFHETCTDNTE</sequence>
<dbReference type="AlphaFoldDB" id="A0A9Q9YUN4"/>
<proteinExistence type="predicted"/>
<reference evidence="1" key="1">
    <citation type="submission" date="2025-08" db="UniProtKB">
        <authorList>
            <consortium name="RefSeq"/>
        </authorList>
    </citation>
    <scope>IDENTIFICATION</scope>
    <source>
        <tissue evidence="1">Muscle</tissue>
    </source>
</reference>
<gene>
    <name evidence="1" type="primary">LOC109052746</name>
</gene>
<organism evidence="1">
    <name type="scientific">Cyprinus carpio</name>
    <name type="common">Common carp</name>
    <dbReference type="NCBI Taxonomy" id="7962"/>
    <lineage>
        <taxon>Eukaryota</taxon>
        <taxon>Metazoa</taxon>
        <taxon>Chordata</taxon>
        <taxon>Craniata</taxon>
        <taxon>Vertebrata</taxon>
        <taxon>Euteleostomi</taxon>
        <taxon>Actinopterygii</taxon>
        <taxon>Neopterygii</taxon>
        <taxon>Teleostei</taxon>
        <taxon>Ostariophysi</taxon>
        <taxon>Cypriniformes</taxon>
        <taxon>Cyprinidae</taxon>
        <taxon>Cyprininae</taxon>
        <taxon>Cyprinus</taxon>
    </lineage>
</organism>
<dbReference type="PANTHER" id="PTHR31025">
    <property type="entry name" value="SI:CH211-196P9.1-RELATED"/>
    <property type="match status" value="1"/>
</dbReference>
<dbReference type="OrthoDB" id="8595960at2759"/>